<evidence type="ECO:0000256" key="2">
    <source>
        <dbReference type="SAM" id="SignalP"/>
    </source>
</evidence>
<feature type="chain" id="PRO_5044332798" description="Secreted protein" evidence="2">
    <location>
        <begin position="33"/>
        <end position="161"/>
    </location>
</feature>
<keyword evidence="2" id="KW-0732">Signal</keyword>
<feature type="compositionally biased region" description="Basic and acidic residues" evidence="1">
    <location>
        <begin position="47"/>
        <end position="72"/>
    </location>
</feature>
<name>A0AB39Y872_9ACTN</name>
<dbReference type="AlphaFoldDB" id="A0AB39Y872"/>
<feature type="signal peptide" evidence="2">
    <location>
        <begin position="1"/>
        <end position="32"/>
    </location>
</feature>
<reference evidence="3" key="1">
    <citation type="submission" date="2024-08" db="EMBL/GenBank/DDBJ databases">
        <authorList>
            <person name="Yu S.T."/>
        </authorList>
    </citation>
    <scope>NUCLEOTIDE SEQUENCE</scope>
    <source>
        <strain evidence="3">R33</strain>
    </source>
</reference>
<gene>
    <name evidence="3" type="ORF">AB5J51_24080</name>
</gene>
<evidence type="ECO:0008006" key="4">
    <source>
        <dbReference type="Google" id="ProtNLM"/>
    </source>
</evidence>
<evidence type="ECO:0000256" key="1">
    <source>
        <dbReference type="SAM" id="MobiDB-lite"/>
    </source>
</evidence>
<protein>
    <recommendedName>
        <fullName evidence="4">Secreted protein</fullName>
    </recommendedName>
</protein>
<dbReference type="EMBL" id="CP165727">
    <property type="protein sequence ID" value="XDV65799.1"/>
    <property type="molecule type" value="Genomic_DNA"/>
</dbReference>
<feature type="region of interest" description="Disordered" evidence="1">
    <location>
        <begin position="38"/>
        <end position="112"/>
    </location>
</feature>
<proteinExistence type="predicted"/>
<accession>A0AB39Y872</accession>
<organism evidence="3">
    <name type="scientific">Streptomyces sp. R33</name>
    <dbReference type="NCBI Taxonomy" id="3238629"/>
    <lineage>
        <taxon>Bacteria</taxon>
        <taxon>Bacillati</taxon>
        <taxon>Actinomycetota</taxon>
        <taxon>Actinomycetes</taxon>
        <taxon>Kitasatosporales</taxon>
        <taxon>Streptomycetaceae</taxon>
        <taxon>Streptomyces</taxon>
    </lineage>
</organism>
<sequence>MSLTSRTLRLALLTASTSLAAGGVLLPTGAFAAPATPHTITLPADRGGNDHDDRRGEDSKDDRVPSDEKVPSDENPAGEGEVPSKPADSDGVVPESYCNDPKAAPGLCVDGKPLPKGDGTVKVPMGSVLCLGVDTPEQCAARQPKPPVPGGTGSSTIGLAV</sequence>
<dbReference type="RefSeq" id="WP_136226208.1">
    <property type="nucleotide sequence ID" value="NZ_CP165727.1"/>
</dbReference>
<evidence type="ECO:0000313" key="3">
    <source>
        <dbReference type="EMBL" id="XDV65799.1"/>
    </source>
</evidence>
<feature type="region of interest" description="Disordered" evidence="1">
    <location>
        <begin position="138"/>
        <end position="161"/>
    </location>
</feature>